<evidence type="ECO:0000313" key="10">
    <source>
        <dbReference type="EMBL" id="KAI9262398.1"/>
    </source>
</evidence>
<accession>A0AAD5JZX0</accession>
<keyword evidence="5 8" id="KW-1133">Transmembrane helix</keyword>
<dbReference type="PROSITE" id="PS00216">
    <property type="entry name" value="SUGAR_TRANSPORT_1"/>
    <property type="match status" value="2"/>
</dbReference>
<reference evidence="10" key="2">
    <citation type="submission" date="2023-02" db="EMBL/GenBank/DDBJ databases">
        <authorList>
            <consortium name="DOE Joint Genome Institute"/>
            <person name="Mondo S.J."/>
            <person name="Chang Y."/>
            <person name="Wang Y."/>
            <person name="Ahrendt S."/>
            <person name="Andreopoulos W."/>
            <person name="Barry K."/>
            <person name="Beard J."/>
            <person name="Benny G.L."/>
            <person name="Blankenship S."/>
            <person name="Bonito G."/>
            <person name="Cuomo C."/>
            <person name="Desiro A."/>
            <person name="Gervers K.A."/>
            <person name="Hundley H."/>
            <person name="Kuo A."/>
            <person name="LaButti K."/>
            <person name="Lang B.F."/>
            <person name="Lipzen A."/>
            <person name="O'Donnell K."/>
            <person name="Pangilinan J."/>
            <person name="Reynolds N."/>
            <person name="Sandor L."/>
            <person name="Smith M.W."/>
            <person name="Tsang A."/>
            <person name="Grigoriev I.V."/>
            <person name="Stajich J.E."/>
            <person name="Spatafora J.W."/>
        </authorList>
    </citation>
    <scope>NUCLEOTIDE SEQUENCE</scope>
    <source>
        <strain evidence="10">RSA 2281</strain>
    </source>
</reference>
<dbReference type="PRINTS" id="PR00171">
    <property type="entry name" value="SUGRTRNSPORT"/>
</dbReference>
<dbReference type="PROSITE" id="PS50850">
    <property type="entry name" value="MFS"/>
    <property type="match status" value="1"/>
</dbReference>
<dbReference type="AlphaFoldDB" id="A0AAD5JZX0"/>
<keyword evidence="3" id="KW-0813">Transport</keyword>
<protein>
    <submittedName>
        <fullName evidence="10">General substrate transporter</fullName>
    </submittedName>
</protein>
<feature type="domain" description="Major facilitator superfamily (MFS) profile" evidence="9">
    <location>
        <begin position="15"/>
        <end position="484"/>
    </location>
</feature>
<feature type="transmembrane region" description="Helical" evidence="8">
    <location>
        <begin position="394"/>
        <end position="418"/>
    </location>
</feature>
<dbReference type="Pfam" id="PF00083">
    <property type="entry name" value="Sugar_tr"/>
    <property type="match status" value="1"/>
</dbReference>
<dbReference type="GO" id="GO:0016020">
    <property type="term" value="C:membrane"/>
    <property type="evidence" value="ECO:0007669"/>
    <property type="project" value="UniProtKB-SubCell"/>
</dbReference>
<evidence type="ECO:0000259" key="9">
    <source>
        <dbReference type="PROSITE" id="PS50850"/>
    </source>
</evidence>
<feature type="transmembrane region" description="Helical" evidence="8">
    <location>
        <begin position="368"/>
        <end position="388"/>
    </location>
</feature>
<dbReference type="Proteomes" id="UP001209540">
    <property type="component" value="Unassembled WGS sequence"/>
</dbReference>
<feature type="transmembrane region" description="Helical" evidence="8">
    <location>
        <begin position="68"/>
        <end position="88"/>
    </location>
</feature>
<comment type="subcellular location">
    <subcellularLocation>
        <location evidence="1">Membrane</location>
        <topology evidence="1">Multi-pass membrane protein</topology>
    </subcellularLocation>
</comment>
<dbReference type="Gene3D" id="1.20.1250.20">
    <property type="entry name" value="MFS general substrate transporter like domains"/>
    <property type="match status" value="1"/>
</dbReference>
<dbReference type="InterPro" id="IPR036259">
    <property type="entry name" value="MFS_trans_sf"/>
</dbReference>
<feature type="transmembrane region" description="Helical" evidence="8">
    <location>
        <begin position="430"/>
        <end position="454"/>
    </location>
</feature>
<dbReference type="PROSITE" id="PS00217">
    <property type="entry name" value="SUGAR_TRANSPORT_2"/>
    <property type="match status" value="1"/>
</dbReference>
<evidence type="ECO:0000256" key="2">
    <source>
        <dbReference type="ARBA" id="ARBA00010992"/>
    </source>
</evidence>
<dbReference type="SUPFAM" id="SSF103473">
    <property type="entry name" value="MFS general substrate transporter"/>
    <property type="match status" value="1"/>
</dbReference>
<dbReference type="EMBL" id="JAIXMP010000014">
    <property type="protein sequence ID" value="KAI9262398.1"/>
    <property type="molecule type" value="Genomic_DNA"/>
</dbReference>
<dbReference type="PANTHER" id="PTHR23503:SF8">
    <property type="entry name" value="FACILITATED GLUCOSE TRANSPORTER PROTEIN 1"/>
    <property type="match status" value="1"/>
</dbReference>
<feature type="region of interest" description="Disordered" evidence="7">
    <location>
        <begin position="250"/>
        <end position="282"/>
    </location>
</feature>
<evidence type="ECO:0000256" key="3">
    <source>
        <dbReference type="ARBA" id="ARBA00022448"/>
    </source>
</evidence>
<evidence type="ECO:0000256" key="6">
    <source>
        <dbReference type="ARBA" id="ARBA00023136"/>
    </source>
</evidence>
<reference evidence="10" key="1">
    <citation type="journal article" date="2022" name="IScience">
        <title>Evolution of zygomycete secretomes and the origins of terrestrial fungal ecologies.</title>
        <authorList>
            <person name="Chang Y."/>
            <person name="Wang Y."/>
            <person name="Mondo S."/>
            <person name="Ahrendt S."/>
            <person name="Andreopoulos W."/>
            <person name="Barry K."/>
            <person name="Beard J."/>
            <person name="Benny G.L."/>
            <person name="Blankenship S."/>
            <person name="Bonito G."/>
            <person name="Cuomo C."/>
            <person name="Desiro A."/>
            <person name="Gervers K.A."/>
            <person name="Hundley H."/>
            <person name="Kuo A."/>
            <person name="LaButti K."/>
            <person name="Lang B.F."/>
            <person name="Lipzen A."/>
            <person name="O'Donnell K."/>
            <person name="Pangilinan J."/>
            <person name="Reynolds N."/>
            <person name="Sandor L."/>
            <person name="Smith M.E."/>
            <person name="Tsang A."/>
            <person name="Grigoriev I.V."/>
            <person name="Stajich J.E."/>
            <person name="Spatafora J.W."/>
        </authorList>
    </citation>
    <scope>NUCLEOTIDE SEQUENCE</scope>
    <source>
        <strain evidence="10">RSA 2281</strain>
    </source>
</reference>
<feature type="transmembrane region" description="Helical" evidence="8">
    <location>
        <begin position="460"/>
        <end position="481"/>
    </location>
</feature>
<feature type="transmembrane region" description="Helical" evidence="8">
    <location>
        <begin position="100"/>
        <end position="119"/>
    </location>
</feature>
<dbReference type="InterPro" id="IPR005828">
    <property type="entry name" value="MFS_sugar_transport-like"/>
</dbReference>
<evidence type="ECO:0000256" key="7">
    <source>
        <dbReference type="SAM" id="MobiDB-lite"/>
    </source>
</evidence>
<dbReference type="PANTHER" id="PTHR23503">
    <property type="entry name" value="SOLUTE CARRIER FAMILY 2"/>
    <property type="match status" value="1"/>
</dbReference>
<dbReference type="GO" id="GO:0015149">
    <property type="term" value="F:hexose transmembrane transporter activity"/>
    <property type="evidence" value="ECO:0007669"/>
    <property type="project" value="TreeGrafter"/>
</dbReference>
<dbReference type="InterPro" id="IPR045263">
    <property type="entry name" value="GLUT"/>
</dbReference>
<feature type="transmembrane region" description="Helical" evidence="8">
    <location>
        <begin position="7"/>
        <end position="28"/>
    </location>
</feature>
<dbReference type="InterPro" id="IPR003663">
    <property type="entry name" value="Sugar/inositol_transpt"/>
</dbReference>
<feature type="compositionally biased region" description="Polar residues" evidence="7">
    <location>
        <begin position="250"/>
        <end position="277"/>
    </location>
</feature>
<dbReference type="InterPro" id="IPR020846">
    <property type="entry name" value="MFS_dom"/>
</dbReference>
<evidence type="ECO:0000256" key="1">
    <source>
        <dbReference type="ARBA" id="ARBA00004141"/>
    </source>
</evidence>
<feature type="transmembrane region" description="Helical" evidence="8">
    <location>
        <begin position="157"/>
        <end position="180"/>
    </location>
</feature>
<gene>
    <name evidence="10" type="ORF">BDA99DRAFT_438629</name>
</gene>
<evidence type="ECO:0000256" key="4">
    <source>
        <dbReference type="ARBA" id="ARBA00022692"/>
    </source>
</evidence>
<name>A0AAD5JZX0_9FUNG</name>
<evidence type="ECO:0000313" key="11">
    <source>
        <dbReference type="Proteomes" id="UP001209540"/>
    </source>
</evidence>
<keyword evidence="11" id="KW-1185">Reference proteome</keyword>
<comment type="caution">
    <text evidence="10">The sequence shown here is derived from an EMBL/GenBank/DDBJ whole genome shotgun (WGS) entry which is preliminary data.</text>
</comment>
<feature type="transmembrane region" description="Helical" evidence="8">
    <location>
        <begin position="299"/>
        <end position="327"/>
    </location>
</feature>
<proteinExistence type="inferred from homology"/>
<keyword evidence="6 8" id="KW-0472">Membrane</keyword>
<dbReference type="InterPro" id="IPR005829">
    <property type="entry name" value="Sugar_transporter_CS"/>
</dbReference>
<keyword evidence="4 8" id="KW-0812">Transmembrane</keyword>
<feature type="transmembrane region" description="Helical" evidence="8">
    <location>
        <begin position="186"/>
        <end position="208"/>
    </location>
</feature>
<comment type="similarity">
    <text evidence="2">Belongs to the major facilitator superfamily. Sugar transporter (TC 2.A.1.1) family.</text>
</comment>
<organism evidence="10 11">
    <name type="scientific">Phascolomyces articulosus</name>
    <dbReference type="NCBI Taxonomy" id="60185"/>
    <lineage>
        <taxon>Eukaryota</taxon>
        <taxon>Fungi</taxon>
        <taxon>Fungi incertae sedis</taxon>
        <taxon>Mucoromycota</taxon>
        <taxon>Mucoromycotina</taxon>
        <taxon>Mucoromycetes</taxon>
        <taxon>Mucorales</taxon>
        <taxon>Lichtheimiaceae</taxon>
        <taxon>Phascolomyces</taxon>
    </lineage>
</organism>
<feature type="transmembrane region" description="Helical" evidence="8">
    <location>
        <begin position="339"/>
        <end position="361"/>
    </location>
</feature>
<evidence type="ECO:0000256" key="5">
    <source>
        <dbReference type="ARBA" id="ARBA00022989"/>
    </source>
</evidence>
<sequence length="510" mass="55414">MDSREAGVCPFVLFCAIVASLGALNGGINMSALNIPEYFVRNCPDVASGIMTYFPGSTLPRCIPMDDLIWGIATGMFALGGIPGALIAGRLAESLGRRDAMLVTNITFLIGAVLISVSTTTAMFIIGRIFVGMGSGAMTVLVSMYTAEISPPKQRGVIVGLLQLFFQLGFVVIQLCGLGLQSSIGWRVISVITVAPALLQVILLPFCARSPRWLLNQNRNNEAHGALLKLRRGNIELEFNDMAHLFTTDRQQQKTSSQSPIHNEKISTALTPSPSSQPEKEQDEEIESLSLLQILRIPILAIVTMKMMVIHAGFQLCGIAAIMYYSTSLFQAAFDGSKAAYVTVGASGVFFVFTIIGLTMVDRLGRKVLIFISAIGMSISSIIMTVALVLEIPILQVIAILLFVSAFAVGLGICAFLLSSESFPTYAVSAGCSIALMTNWFFNFVVGLLFPTLLRVLDNYVFVPFAIITFLLALFTWFFIVETAGKSIDDIGRESGWYDLDPKEFLKKKK</sequence>
<evidence type="ECO:0000256" key="8">
    <source>
        <dbReference type="SAM" id="Phobius"/>
    </source>
</evidence>
<feature type="transmembrane region" description="Helical" evidence="8">
    <location>
        <begin position="125"/>
        <end position="145"/>
    </location>
</feature>